<dbReference type="Pfam" id="PF13098">
    <property type="entry name" value="Thioredoxin_2"/>
    <property type="match status" value="1"/>
</dbReference>
<keyword evidence="4" id="KW-1185">Reference proteome</keyword>
<organism evidence="3 4">
    <name type="scientific">Massilia agilis</name>
    <dbReference type="NCBI Taxonomy" id="1811226"/>
    <lineage>
        <taxon>Bacteria</taxon>
        <taxon>Pseudomonadati</taxon>
        <taxon>Pseudomonadota</taxon>
        <taxon>Betaproteobacteria</taxon>
        <taxon>Burkholderiales</taxon>
        <taxon>Oxalobacteraceae</taxon>
        <taxon>Telluria group</taxon>
        <taxon>Massilia</taxon>
    </lineage>
</organism>
<accession>A0ABT2D8L5</accession>
<feature type="chain" id="PRO_5047450880" evidence="1">
    <location>
        <begin position="23"/>
        <end position="154"/>
    </location>
</feature>
<dbReference type="SUPFAM" id="SSF52833">
    <property type="entry name" value="Thioredoxin-like"/>
    <property type="match status" value="1"/>
</dbReference>
<evidence type="ECO:0000259" key="2">
    <source>
        <dbReference type="Pfam" id="PF13098"/>
    </source>
</evidence>
<dbReference type="Proteomes" id="UP001206126">
    <property type="component" value="Unassembled WGS sequence"/>
</dbReference>
<gene>
    <name evidence="3" type="ORF">NX774_02270</name>
</gene>
<dbReference type="InterPro" id="IPR036249">
    <property type="entry name" value="Thioredoxin-like_sf"/>
</dbReference>
<evidence type="ECO:0000256" key="1">
    <source>
        <dbReference type="SAM" id="SignalP"/>
    </source>
</evidence>
<dbReference type="InterPro" id="IPR012336">
    <property type="entry name" value="Thioredoxin-like_fold"/>
</dbReference>
<evidence type="ECO:0000313" key="3">
    <source>
        <dbReference type="EMBL" id="MCS0806751.1"/>
    </source>
</evidence>
<protein>
    <submittedName>
        <fullName evidence="3">Thioredoxin fold domain-containing protein</fullName>
    </submittedName>
</protein>
<reference evidence="3 4" key="1">
    <citation type="submission" date="2022-08" db="EMBL/GenBank/DDBJ databases">
        <title>Reclassification of Massilia species as members of the genera Telluria, Duganella, Pseudoduganella, Mokoshia gen. nov. and Zemynaea gen. nov. using orthogonal and non-orthogonal genome-based approaches.</title>
        <authorList>
            <person name="Bowman J.P."/>
        </authorList>
    </citation>
    <scope>NUCLEOTIDE SEQUENCE [LARGE SCALE GENOMIC DNA]</scope>
    <source>
        <strain evidence="3 4">JCM 31605</strain>
    </source>
</reference>
<comment type="caution">
    <text evidence="3">The sequence shown here is derived from an EMBL/GenBank/DDBJ whole genome shotgun (WGS) entry which is preliminary data.</text>
</comment>
<dbReference type="Gene3D" id="3.40.30.10">
    <property type="entry name" value="Glutaredoxin"/>
    <property type="match status" value="1"/>
</dbReference>
<feature type="signal peptide" evidence="1">
    <location>
        <begin position="1"/>
        <end position="22"/>
    </location>
</feature>
<evidence type="ECO:0000313" key="4">
    <source>
        <dbReference type="Proteomes" id="UP001206126"/>
    </source>
</evidence>
<sequence length="154" mass="16377">MNWRRAFAALALLAAGSASASAAPSLAPLADWEADSRLAARAGRPLVLFFTLPGCRFCEDVRQRYMLPLVRQGQLVREVVIGSAQPVAGLADASAQDAVARKFGVRFAPVVLLVDGQARKLADPIMGGDTAGFYGGYLDNAFEQAQRALGRRAD</sequence>
<feature type="domain" description="Thioredoxin-like fold" evidence="2">
    <location>
        <begin position="40"/>
        <end position="120"/>
    </location>
</feature>
<dbReference type="EMBL" id="JANUHB010000001">
    <property type="protein sequence ID" value="MCS0806751.1"/>
    <property type="molecule type" value="Genomic_DNA"/>
</dbReference>
<dbReference type="RefSeq" id="WP_258820528.1">
    <property type="nucleotide sequence ID" value="NZ_JANUHB010000001.1"/>
</dbReference>
<name>A0ABT2D8L5_9BURK</name>
<keyword evidence="1" id="KW-0732">Signal</keyword>
<proteinExistence type="predicted"/>